<dbReference type="RefSeq" id="WP_382365361.1">
    <property type="nucleotide sequence ID" value="NZ_JBHLWV010000027.1"/>
</dbReference>
<comment type="caution">
    <text evidence="2">The sequence shown here is derived from an EMBL/GenBank/DDBJ whole genome shotgun (WGS) entry which is preliminary data.</text>
</comment>
<accession>A0ABV6HBT5</accession>
<feature type="domain" description="CHAT" evidence="1">
    <location>
        <begin position="518"/>
        <end position="764"/>
    </location>
</feature>
<sequence>MLITAHKAETAIRINHSRKARPVVDREPLRQAASAHLARASEAADPYATPNRVQNLAHAASIALFTDQMGDSRRKWFDEDDVVGHLARTKELDLGWLRQRRDAHKLEAPTAAHLLEFALGLIGHFDESGGVAGEVDYLELRVKIVLGWIRSSRIGDSPGTRWSDSLHDRIEEDLIPGTSLEYYRWNFEYERIAALCGSGSVEDIAAYLDGSDPAERPELLAISQHWWRGKVLFARALAEYLCGRSSADDLVYALTVHVPDALSAGRTDSAEYVIHQLNATLCAMDVTNRLDGPVATKVVERALDAIAAVERIMTRWRILARSGSSLALVLRACLGDVAFMCARNPAIASEAGFRLATIVKQSTLGLLLRDPAVDLPRVVRTYLTQIAEQEEILWNGNLESEFSESVRADQEAALEKIRNAQLNISRNETRVLQRLGPLSIDMTGEMQAEPDDIRDRLHGAEALDFVWLARTVNPSDESWFKTHISPTGKFTFTGPYGSFNAEQGKDQLAAEWLQGLPKALLPADLGEGDASMLLISPHQKHDQVPWPALQLGDQFLAERYTIALVPSLPNLSDEVIEAVSGPNMAYLAGDVVRNGRAVGSPLDLTAELASWEYRPGPGEQVHVLLDERGWKSRAAGSTDLAELLAEHAESTGFLHVAAHCAGSGLRQKIQLAKELTVAQAFSLKWPRSVLLATCHSGEIGEDSEPLALSVALMLGGATSVVAGIGGVDDRGAGYLSSRIVTAVREGTDQTLPELLRAAQCAAIADGLGPGEWGRLVAYVRGNGVETRRHCSAV</sequence>
<protein>
    <submittedName>
        <fullName evidence="2">CHAT domain-containing protein</fullName>
    </submittedName>
</protein>
<proteinExistence type="predicted"/>
<name>A0ABV6HBT5_9ACTN</name>
<reference evidence="2 3" key="1">
    <citation type="submission" date="2024-09" db="EMBL/GenBank/DDBJ databases">
        <authorList>
            <person name="Sun Q."/>
            <person name="Mori K."/>
        </authorList>
    </citation>
    <scope>NUCLEOTIDE SEQUENCE [LARGE SCALE GENOMIC DNA]</scope>
    <source>
        <strain evidence="2 3">CCM 7957</strain>
    </source>
</reference>
<evidence type="ECO:0000259" key="1">
    <source>
        <dbReference type="Pfam" id="PF12770"/>
    </source>
</evidence>
<dbReference type="Pfam" id="PF12770">
    <property type="entry name" value="CHAT"/>
    <property type="match status" value="1"/>
</dbReference>
<evidence type="ECO:0000313" key="2">
    <source>
        <dbReference type="EMBL" id="MFC0316049.1"/>
    </source>
</evidence>
<gene>
    <name evidence="2" type="ORF">ACFFJD_14445</name>
</gene>
<organism evidence="2 3">
    <name type="scientific">Gordonia phosphorivorans</name>
    <dbReference type="NCBI Taxonomy" id="1056982"/>
    <lineage>
        <taxon>Bacteria</taxon>
        <taxon>Bacillati</taxon>
        <taxon>Actinomycetota</taxon>
        <taxon>Actinomycetes</taxon>
        <taxon>Mycobacteriales</taxon>
        <taxon>Gordoniaceae</taxon>
        <taxon>Gordonia</taxon>
    </lineage>
</organism>
<keyword evidence="3" id="KW-1185">Reference proteome</keyword>
<dbReference type="EMBL" id="JBHLWV010000027">
    <property type="protein sequence ID" value="MFC0316049.1"/>
    <property type="molecule type" value="Genomic_DNA"/>
</dbReference>
<dbReference type="Proteomes" id="UP001589783">
    <property type="component" value="Unassembled WGS sequence"/>
</dbReference>
<dbReference type="InterPro" id="IPR024983">
    <property type="entry name" value="CHAT_dom"/>
</dbReference>
<evidence type="ECO:0000313" key="3">
    <source>
        <dbReference type="Proteomes" id="UP001589783"/>
    </source>
</evidence>